<dbReference type="Proteomes" id="UP000625210">
    <property type="component" value="Unassembled WGS sequence"/>
</dbReference>
<organism evidence="1 2">
    <name type="scientific">Marinithermofilum abyssi</name>
    <dbReference type="NCBI Taxonomy" id="1571185"/>
    <lineage>
        <taxon>Bacteria</taxon>
        <taxon>Bacillati</taxon>
        <taxon>Bacillota</taxon>
        <taxon>Bacilli</taxon>
        <taxon>Bacillales</taxon>
        <taxon>Thermoactinomycetaceae</taxon>
        <taxon>Marinithermofilum</taxon>
    </lineage>
</organism>
<dbReference type="AlphaFoldDB" id="A0A8J2Y9E7"/>
<evidence type="ECO:0000313" key="1">
    <source>
        <dbReference type="EMBL" id="GGE20960.1"/>
    </source>
</evidence>
<reference evidence="1" key="2">
    <citation type="submission" date="2020-09" db="EMBL/GenBank/DDBJ databases">
        <authorList>
            <person name="Sun Q."/>
            <person name="Zhou Y."/>
        </authorList>
    </citation>
    <scope>NUCLEOTIDE SEQUENCE</scope>
    <source>
        <strain evidence="1">CGMCC 1.15179</strain>
    </source>
</reference>
<sequence length="56" mass="6099">MTNLASIRNLRADAISLASALVVLYNKECWSLDAMMRKVADTPGPFAMGVREISAE</sequence>
<proteinExistence type="predicted"/>
<evidence type="ECO:0000313" key="2">
    <source>
        <dbReference type="Proteomes" id="UP000625210"/>
    </source>
</evidence>
<dbReference type="EMBL" id="BMHQ01000008">
    <property type="protein sequence ID" value="GGE20960.1"/>
    <property type="molecule type" value="Genomic_DNA"/>
</dbReference>
<reference evidence="1" key="1">
    <citation type="journal article" date="2014" name="Int. J. Syst. Evol. Microbiol.">
        <title>Complete genome sequence of Corynebacterium casei LMG S-19264T (=DSM 44701T), isolated from a smear-ripened cheese.</title>
        <authorList>
            <consortium name="US DOE Joint Genome Institute (JGI-PGF)"/>
            <person name="Walter F."/>
            <person name="Albersmeier A."/>
            <person name="Kalinowski J."/>
            <person name="Ruckert C."/>
        </authorList>
    </citation>
    <scope>NUCLEOTIDE SEQUENCE</scope>
    <source>
        <strain evidence="1">CGMCC 1.15179</strain>
    </source>
</reference>
<accession>A0A8J2Y9E7</accession>
<keyword evidence="2" id="KW-1185">Reference proteome</keyword>
<name>A0A8J2Y9E7_9BACL</name>
<protein>
    <submittedName>
        <fullName evidence="1">Uncharacterized protein</fullName>
    </submittedName>
</protein>
<gene>
    <name evidence="1" type="ORF">GCM10011571_23760</name>
</gene>
<comment type="caution">
    <text evidence="1">The sequence shown here is derived from an EMBL/GenBank/DDBJ whole genome shotgun (WGS) entry which is preliminary data.</text>
</comment>